<reference evidence="2" key="1">
    <citation type="journal article" date="2023" name="Plant J.">
        <title>Genome sequences and population genomics provide insights into the demographic history, inbreeding, and mutation load of two 'living fossil' tree species of Dipteronia.</title>
        <authorList>
            <person name="Feng Y."/>
            <person name="Comes H.P."/>
            <person name="Chen J."/>
            <person name="Zhu S."/>
            <person name="Lu R."/>
            <person name="Zhang X."/>
            <person name="Li P."/>
            <person name="Qiu J."/>
            <person name="Olsen K.M."/>
            <person name="Qiu Y."/>
        </authorList>
    </citation>
    <scope>NUCLEOTIDE SEQUENCE</scope>
    <source>
        <strain evidence="2">NBL</strain>
    </source>
</reference>
<dbReference type="PANTHER" id="PTHR23339">
    <property type="entry name" value="TYROSINE SPECIFIC PROTEIN PHOSPHATASE AND DUAL SPECIFICITY PROTEIN PHOSPHATASE"/>
    <property type="match status" value="1"/>
</dbReference>
<keyword evidence="3" id="KW-1185">Reference proteome</keyword>
<evidence type="ECO:0000256" key="1">
    <source>
        <dbReference type="SAM" id="MobiDB-lite"/>
    </source>
</evidence>
<dbReference type="AlphaFoldDB" id="A0AAE0A0M1"/>
<name>A0AAE0A0M1_9ROSI</name>
<comment type="caution">
    <text evidence="2">The sequence shown here is derived from an EMBL/GenBank/DDBJ whole genome shotgun (WGS) entry which is preliminary data.</text>
</comment>
<dbReference type="SUPFAM" id="SSF52799">
    <property type="entry name" value="(Phosphotyrosine protein) phosphatases II"/>
    <property type="match status" value="1"/>
</dbReference>
<evidence type="ECO:0000313" key="2">
    <source>
        <dbReference type="EMBL" id="KAK3197851.1"/>
    </source>
</evidence>
<accession>A0AAE0A0M1</accession>
<dbReference type="InterPro" id="IPR029021">
    <property type="entry name" value="Prot-tyrosine_phosphatase-like"/>
</dbReference>
<feature type="region of interest" description="Disordered" evidence="1">
    <location>
        <begin position="273"/>
        <end position="295"/>
    </location>
</feature>
<dbReference type="EMBL" id="JANJYJ010000007">
    <property type="protein sequence ID" value="KAK3197851.1"/>
    <property type="molecule type" value="Genomic_DNA"/>
</dbReference>
<protein>
    <submittedName>
        <fullName evidence="2">Uncharacterized protein</fullName>
    </submittedName>
</protein>
<dbReference type="Proteomes" id="UP001281410">
    <property type="component" value="Unassembled WGS sequence"/>
</dbReference>
<evidence type="ECO:0000313" key="3">
    <source>
        <dbReference type="Proteomes" id="UP001281410"/>
    </source>
</evidence>
<dbReference type="Gene3D" id="3.90.190.10">
    <property type="entry name" value="Protein tyrosine phosphatase superfamily"/>
    <property type="match status" value="1"/>
</dbReference>
<organism evidence="2 3">
    <name type="scientific">Dipteronia sinensis</name>
    <dbReference type="NCBI Taxonomy" id="43782"/>
    <lineage>
        <taxon>Eukaryota</taxon>
        <taxon>Viridiplantae</taxon>
        <taxon>Streptophyta</taxon>
        <taxon>Embryophyta</taxon>
        <taxon>Tracheophyta</taxon>
        <taxon>Spermatophyta</taxon>
        <taxon>Magnoliopsida</taxon>
        <taxon>eudicotyledons</taxon>
        <taxon>Gunneridae</taxon>
        <taxon>Pentapetalae</taxon>
        <taxon>rosids</taxon>
        <taxon>malvids</taxon>
        <taxon>Sapindales</taxon>
        <taxon>Sapindaceae</taxon>
        <taxon>Hippocastanoideae</taxon>
        <taxon>Acereae</taxon>
        <taxon>Dipteronia</taxon>
    </lineage>
</organism>
<dbReference type="Pfam" id="PF14566">
    <property type="entry name" value="PTPlike_phytase"/>
    <property type="match status" value="1"/>
</dbReference>
<dbReference type="SMART" id="SM01301">
    <property type="entry name" value="PTPlike_phytase"/>
    <property type="match status" value="1"/>
</dbReference>
<dbReference type="InterPro" id="IPR050561">
    <property type="entry name" value="PTP"/>
</dbReference>
<proteinExistence type="predicted"/>
<gene>
    <name evidence="2" type="ORF">Dsin_021266</name>
</gene>
<sequence length="295" mass="33460">MRNDESEMLMVEQWREKMNWVYKEIQVEGYIVDYERVPVIDEKSPKEMEFDILVDKISQADINTEVIFNSKMGRGRTTTRMVIAMLIYLNRIGSSGISRTNSVGRVYDSNSNVTDNLPNPEEAIRRGEYPVIRSLIQVLEGGVEGKRQVDEVIDKCSSMQMKREASLSFFVEYLERFYFLICFAVYIQSERAALCSNSFGHSSFADRMKARSGLYSIIRRLLRRNPMWALGDASSKPSLIKIAESANACPQEMGVIAALRNGQVLGSQTVLKRDHSPDCQSPTLPVKLEGAPNFS</sequence>